<protein>
    <submittedName>
        <fullName evidence="2">Uncharacterized protein</fullName>
    </submittedName>
</protein>
<reference evidence="2 3" key="1">
    <citation type="journal article" date="2016" name="Sci. Rep.">
        <title>The Dendrobium catenatum Lindl. genome sequence provides insights into polysaccharide synthase, floral development and adaptive evolution.</title>
        <authorList>
            <person name="Zhang G.Q."/>
            <person name="Xu Q."/>
            <person name="Bian C."/>
            <person name="Tsai W.C."/>
            <person name="Yeh C.M."/>
            <person name="Liu K.W."/>
            <person name="Yoshida K."/>
            <person name="Zhang L.S."/>
            <person name="Chang S.B."/>
            <person name="Chen F."/>
            <person name="Shi Y."/>
            <person name="Su Y.Y."/>
            <person name="Zhang Y.Q."/>
            <person name="Chen L.J."/>
            <person name="Yin Y."/>
            <person name="Lin M."/>
            <person name="Huang H."/>
            <person name="Deng H."/>
            <person name="Wang Z.W."/>
            <person name="Zhu S.L."/>
            <person name="Zhao X."/>
            <person name="Deng C."/>
            <person name="Niu S.C."/>
            <person name="Huang J."/>
            <person name="Wang M."/>
            <person name="Liu G.H."/>
            <person name="Yang H.J."/>
            <person name="Xiao X.J."/>
            <person name="Hsiao Y.Y."/>
            <person name="Wu W.L."/>
            <person name="Chen Y.Y."/>
            <person name="Mitsuda N."/>
            <person name="Ohme-Takagi M."/>
            <person name="Luo Y.B."/>
            <person name="Van de Peer Y."/>
            <person name="Liu Z.J."/>
        </authorList>
    </citation>
    <scope>NUCLEOTIDE SEQUENCE [LARGE SCALE GENOMIC DNA]</scope>
    <source>
        <tissue evidence="2">The whole plant</tissue>
    </source>
</reference>
<proteinExistence type="predicted"/>
<organism evidence="2 3">
    <name type="scientific">Dendrobium catenatum</name>
    <dbReference type="NCBI Taxonomy" id="906689"/>
    <lineage>
        <taxon>Eukaryota</taxon>
        <taxon>Viridiplantae</taxon>
        <taxon>Streptophyta</taxon>
        <taxon>Embryophyta</taxon>
        <taxon>Tracheophyta</taxon>
        <taxon>Spermatophyta</taxon>
        <taxon>Magnoliopsida</taxon>
        <taxon>Liliopsida</taxon>
        <taxon>Asparagales</taxon>
        <taxon>Orchidaceae</taxon>
        <taxon>Epidendroideae</taxon>
        <taxon>Malaxideae</taxon>
        <taxon>Dendrobiinae</taxon>
        <taxon>Dendrobium</taxon>
    </lineage>
</organism>
<feature type="compositionally biased region" description="Polar residues" evidence="1">
    <location>
        <begin position="14"/>
        <end position="30"/>
    </location>
</feature>
<dbReference type="Proteomes" id="UP000233837">
    <property type="component" value="Unassembled WGS sequence"/>
</dbReference>
<accession>A0A2I0WTX6</accession>
<feature type="region of interest" description="Disordered" evidence="1">
    <location>
        <begin position="1"/>
        <end position="30"/>
    </location>
</feature>
<dbReference type="EMBL" id="KZ502442">
    <property type="protein sequence ID" value="PKU79107.1"/>
    <property type="molecule type" value="Genomic_DNA"/>
</dbReference>
<name>A0A2I0WTX6_9ASPA</name>
<keyword evidence="3" id="KW-1185">Reference proteome</keyword>
<evidence type="ECO:0000313" key="2">
    <source>
        <dbReference type="EMBL" id="PKU79107.1"/>
    </source>
</evidence>
<dbReference type="AlphaFoldDB" id="A0A2I0WTX6"/>
<sequence length="186" mass="22229">MEARKRSQDEGVESYNQPSNAPKRNIAHNTQENLPKPQIEHNQCYPGQSKFYQGNDWSHPVQPKCKQHTDVNQWRSHLSIFKGLPKTEPFKVLYGRDPPHLVHYSHKSTPVSAVDQHLKERDQVLEELKRHLLRAQQIMKRGKQMRPKIRERNSDGYNWRFNLNIQSRRPFYQFHITITHKNKTYK</sequence>
<evidence type="ECO:0000313" key="3">
    <source>
        <dbReference type="Proteomes" id="UP000233837"/>
    </source>
</evidence>
<gene>
    <name evidence="2" type="ORF">MA16_Dca000451</name>
</gene>
<evidence type="ECO:0000256" key="1">
    <source>
        <dbReference type="SAM" id="MobiDB-lite"/>
    </source>
</evidence>
<reference evidence="2 3" key="2">
    <citation type="journal article" date="2017" name="Nature">
        <title>The Apostasia genome and the evolution of orchids.</title>
        <authorList>
            <person name="Zhang G.Q."/>
            <person name="Liu K.W."/>
            <person name="Li Z."/>
            <person name="Lohaus R."/>
            <person name="Hsiao Y.Y."/>
            <person name="Niu S.C."/>
            <person name="Wang J.Y."/>
            <person name="Lin Y.C."/>
            <person name="Xu Q."/>
            <person name="Chen L.J."/>
            <person name="Yoshida K."/>
            <person name="Fujiwara S."/>
            <person name="Wang Z.W."/>
            <person name="Zhang Y.Q."/>
            <person name="Mitsuda N."/>
            <person name="Wang M."/>
            <person name="Liu G.H."/>
            <person name="Pecoraro L."/>
            <person name="Huang H.X."/>
            <person name="Xiao X.J."/>
            <person name="Lin M."/>
            <person name="Wu X.Y."/>
            <person name="Wu W.L."/>
            <person name="Chen Y.Y."/>
            <person name="Chang S.B."/>
            <person name="Sakamoto S."/>
            <person name="Ohme-Takagi M."/>
            <person name="Yagi M."/>
            <person name="Zeng S.J."/>
            <person name="Shen C.Y."/>
            <person name="Yeh C.M."/>
            <person name="Luo Y.B."/>
            <person name="Tsai W.C."/>
            <person name="Van de Peer Y."/>
            <person name="Liu Z.J."/>
        </authorList>
    </citation>
    <scope>NUCLEOTIDE SEQUENCE [LARGE SCALE GENOMIC DNA]</scope>
    <source>
        <tissue evidence="2">The whole plant</tissue>
    </source>
</reference>